<dbReference type="InterPro" id="IPR036013">
    <property type="entry name" value="Band_7/SPFH_dom_sf"/>
</dbReference>
<feature type="domain" description="Band 7" evidence="3">
    <location>
        <begin position="36"/>
        <end position="211"/>
    </location>
</feature>
<dbReference type="InterPro" id="IPR000163">
    <property type="entry name" value="Prohibitin"/>
</dbReference>
<dbReference type="PANTHER" id="PTHR42911">
    <property type="entry name" value="MODULATOR OF FTSH PROTEASE HFLC"/>
    <property type="match status" value="1"/>
</dbReference>
<proteinExistence type="predicted"/>
<evidence type="ECO:0000256" key="2">
    <source>
        <dbReference type="SAM" id="Phobius"/>
    </source>
</evidence>
<evidence type="ECO:0000259" key="3">
    <source>
        <dbReference type="SMART" id="SM00244"/>
    </source>
</evidence>
<keyword evidence="2" id="KW-0472">Membrane</keyword>
<dbReference type="Gene3D" id="3.30.479.30">
    <property type="entry name" value="Band 7 domain"/>
    <property type="match status" value="1"/>
</dbReference>
<sequence length="321" mass="35395">MMLKPTKTDTIENPKTFIKKYSFVALGAVAVLIALNSYFTVDAGEKGVIRRFGETIRVVDAGLGFKIPVVDSLITISTRDQSLSFGSRRSDGEVGYGLNAYTRDQQSVNAALTITYNVTDPIGVYDRYRTIENMVTQIIEPRVRSQVETTFGQFTVQTSITERAKLSDTLQNNIRKALEGQPIAVNSVQLSEIKYSDAYEKGIELSMQKNIEIQTKERQLTIAQKEAEIIRTQAQAEADAQIIQAKVEAEKVKLRGEAEAQAIRATGEAEAQTIKAKGEALKENQQLVSLTAAEKWDGKLPGTMLPNSTVPFIQMPNNGAK</sequence>
<reference evidence="4" key="1">
    <citation type="submission" date="2007-05" db="EMBL/GenBank/DDBJ databases">
        <title>Hap62 prophage of Haemophilus aphrophilus NJ8700: Ecological fitness and prophages in a commensal species of the oral cavity.</title>
        <authorList>
            <person name="Di Bonaventura M."/>
            <person name="DeSalle R."/>
        </authorList>
    </citation>
    <scope>NUCLEOTIDE SEQUENCE</scope>
    <source>
        <strain evidence="4">NJ8700</strain>
    </source>
</reference>
<dbReference type="PANTHER" id="PTHR42911:SF2">
    <property type="entry name" value="PROHIBITIN FAMILY PROTEIN"/>
    <property type="match status" value="1"/>
</dbReference>
<comment type="subcellular location">
    <subcellularLocation>
        <location evidence="1">Membrane</location>
        <topology evidence="1">Single-pass membrane protein</topology>
    </subcellularLocation>
</comment>
<dbReference type="GO" id="GO:0006508">
    <property type="term" value="P:proteolysis"/>
    <property type="evidence" value="ECO:0007669"/>
    <property type="project" value="UniProtKB-KW"/>
</dbReference>
<keyword evidence="4" id="KW-0645">Protease</keyword>
<protein>
    <submittedName>
        <fullName evidence="4">Stomatin prohibitin-like protein membrane protease subunits</fullName>
    </submittedName>
</protein>
<accession>D0FM11</accession>
<dbReference type="EMBL" id="EF605277">
    <property type="protein sequence ID" value="ABW02821.1"/>
    <property type="molecule type" value="Genomic_DNA"/>
</dbReference>
<evidence type="ECO:0000256" key="1">
    <source>
        <dbReference type="ARBA" id="ARBA00004167"/>
    </source>
</evidence>
<dbReference type="GO" id="GO:0016020">
    <property type="term" value="C:membrane"/>
    <property type="evidence" value="ECO:0007669"/>
    <property type="project" value="UniProtKB-SubCell"/>
</dbReference>
<dbReference type="InterPro" id="IPR001107">
    <property type="entry name" value="Band_7"/>
</dbReference>
<keyword evidence="4" id="KW-0378">Hydrolase</keyword>
<dbReference type="AlphaFoldDB" id="D0FM11"/>
<dbReference type="SMART" id="SM00244">
    <property type="entry name" value="PHB"/>
    <property type="match status" value="1"/>
</dbReference>
<keyword evidence="2" id="KW-0812">Transmembrane</keyword>
<keyword evidence="2" id="KW-1133">Transmembrane helix</keyword>
<dbReference type="Pfam" id="PF01145">
    <property type="entry name" value="Band_7"/>
    <property type="match status" value="1"/>
</dbReference>
<evidence type="ECO:0000313" key="4">
    <source>
        <dbReference type="EMBL" id="ABW02821.1"/>
    </source>
</evidence>
<organism evidence="4">
    <name type="scientific">Aggregatibacter aphrophilus (strain NJ8700)</name>
    <name type="common">Haemophilus aphrophilus</name>
    <dbReference type="NCBI Taxonomy" id="634176"/>
    <lineage>
        <taxon>Bacteria</taxon>
        <taxon>Pseudomonadati</taxon>
        <taxon>Pseudomonadota</taxon>
        <taxon>Gammaproteobacteria</taxon>
        <taxon>Pasteurellales</taxon>
        <taxon>Pasteurellaceae</taxon>
        <taxon>Aggregatibacter</taxon>
    </lineage>
</organism>
<dbReference type="CDD" id="cd03401">
    <property type="entry name" value="SPFH_prohibitin"/>
    <property type="match status" value="1"/>
</dbReference>
<dbReference type="GO" id="GO:0008233">
    <property type="term" value="F:peptidase activity"/>
    <property type="evidence" value="ECO:0007669"/>
    <property type="project" value="UniProtKB-KW"/>
</dbReference>
<name>D0FM11_AGGAN</name>
<dbReference type="SUPFAM" id="SSF117892">
    <property type="entry name" value="Band 7/SPFH domain"/>
    <property type="match status" value="1"/>
</dbReference>
<gene>
    <name evidence="4" type="primary">hflC</name>
    <name evidence="4" type="ORF">Hap62p01</name>
</gene>
<feature type="transmembrane region" description="Helical" evidence="2">
    <location>
        <begin position="21"/>
        <end position="41"/>
    </location>
</feature>